<dbReference type="Gene3D" id="3.40.605.10">
    <property type="entry name" value="Aldehyde Dehydrogenase, Chain A, domain 1"/>
    <property type="match status" value="1"/>
</dbReference>
<dbReference type="KEGG" id="orz:FNH13_06490"/>
<dbReference type="OrthoDB" id="6882680at2"/>
<dbReference type="AlphaFoldDB" id="A0A516G9K6"/>
<dbReference type="FunFam" id="3.40.309.10:FF:000005">
    <property type="entry name" value="1-pyrroline-5-carboxylate dehydrogenase 1"/>
    <property type="match status" value="1"/>
</dbReference>
<dbReference type="PROSITE" id="PS00070">
    <property type="entry name" value="ALDEHYDE_DEHYDR_CYS"/>
    <property type="match status" value="1"/>
</dbReference>
<dbReference type="EC" id="1.2.1.88" evidence="2"/>
<dbReference type="EMBL" id="CP041616">
    <property type="protein sequence ID" value="QDO88040.1"/>
    <property type="molecule type" value="Genomic_DNA"/>
</dbReference>
<dbReference type="GO" id="GO:0004657">
    <property type="term" value="F:proline dehydrogenase activity"/>
    <property type="evidence" value="ECO:0007669"/>
    <property type="project" value="UniProtKB-ARBA"/>
</dbReference>
<dbReference type="SUPFAM" id="SSF53720">
    <property type="entry name" value="ALDH-like"/>
    <property type="match status" value="1"/>
</dbReference>
<dbReference type="InterPro" id="IPR050485">
    <property type="entry name" value="Proline_metab_enzyme"/>
</dbReference>
<keyword evidence="3" id="KW-0560">Oxidoreductase</keyword>
<name>A0A516G9K6_9MICO</name>
<dbReference type="GO" id="GO:0010133">
    <property type="term" value="P:L-proline catabolic process to L-glutamate"/>
    <property type="evidence" value="ECO:0007669"/>
    <property type="project" value="TreeGrafter"/>
</dbReference>
<evidence type="ECO:0000259" key="6">
    <source>
        <dbReference type="Pfam" id="PF00171"/>
    </source>
</evidence>
<dbReference type="InterPro" id="IPR016161">
    <property type="entry name" value="Ald_DH/histidinol_DH"/>
</dbReference>
<dbReference type="PANTHER" id="PTHR42862:SF1">
    <property type="entry name" value="DELTA-1-PYRROLINE-5-CARBOXYLATE DEHYDROGENASE 2, ISOFORM A-RELATED"/>
    <property type="match status" value="1"/>
</dbReference>
<evidence type="ECO:0000256" key="3">
    <source>
        <dbReference type="ARBA" id="ARBA00023002"/>
    </source>
</evidence>
<evidence type="ECO:0000256" key="1">
    <source>
        <dbReference type="ARBA" id="ARBA00004786"/>
    </source>
</evidence>
<comment type="catalytic activity">
    <reaction evidence="5">
        <text>L-glutamate 5-semialdehyde + NAD(+) + H2O = L-glutamate + NADH + 2 H(+)</text>
        <dbReference type="Rhea" id="RHEA:30235"/>
        <dbReference type="ChEBI" id="CHEBI:15377"/>
        <dbReference type="ChEBI" id="CHEBI:15378"/>
        <dbReference type="ChEBI" id="CHEBI:29985"/>
        <dbReference type="ChEBI" id="CHEBI:57540"/>
        <dbReference type="ChEBI" id="CHEBI:57945"/>
        <dbReference type="ChEBI" id="CHEBI:58066"/>
        <dbReference type="EC" id="1.2.1.88"/>
    </reaction>
</comment>
<dbReference type="InterPro" id="IPR016163">
    <property type="entry name" value="Ald_DH_C"/>
</dbReference>
<evidence type="ECO:0000256" key="2">
    <source>
        <dbReference type="ARBA" id="ARBA00012884"/>
    </source>
</evidence>
<accession>A0A516G9K6</accession>
<evidence type="ECO:0000256" key="4">
    <source>
        <dbReference type="ARBA" id="ARBA00023027"/>
    </source>
</evidence>
<dbReference type="InterPro" id="IPR015590">
    <property type="entry name" value="Aldehyde_DH_dom"/>
</dbReference>
<dbReference type="Gene3D" id="3.40.309.10">
    <property type="entry name" value="Aldehyde Dehydrogenase, Chain A, domain 2"/>
    <property type="match status" value="1"/>
</dbReference>
<dbReference type="InterPro" id="IPR016162">
    <property type="entry name" value="Ald_DH_N"/>
</dbReference>
<organism evidence="7 8">
    <name type="scientific">Ornithinimicrobium ciconiae</name>
    <dbReference type="NCBI Taxonomy" id="2594265"/>
    <lineage>
        <taxon>Bacteria</taxon>
        <taxon>Bacillati</taxon>
        <taxon>Actinomycetota</taxon>
        <taxon>Actinomycetes</taxon>
        <taxon>Micrococcales</taxon>
        <taxon>Ornithinimicrobiaceae</taxon>
        <taxon>Ornithinimicrobium</taxon>
    </lineage>
</organism>
<proteinExistence type="predicted"/>
<sequence length="523" mass="56453">MTMASRFRVTYATLSADNEDLHAWYEEGLETARGWLGRHITPFVNGEDRPGGETFEVHSPVDTSVTLCTVASATTDDVTDAVAAAKAGRSSWGNTDWQERVRVLRAAAEMISDRCAEFAAVMTMEVGKNRLEALGDVEEAADLIRYYCTQMEKNNGFAKDMDKLLDKESTRSVMRPYGVWGVIVPFNYPMALAAGPAGGALVAGNTVVLKPAPQGTFSSALFMDCLRESGVPAEAFHLLPGGDEVGQAIVSHPDVDGITFTGSYAVGMSIYREFATAYPKPVICEMGGKNPTIVTAKADLDLAAQGITRSAFSFSGQKCSANSRVYVEREVYDELLAKILERASSLVMDDPTKRDTFLGPVIEEESVRRYEKAVAHAREAGTIVLGGEVVGQTPDGVQGHYVSPTIVTDLPLEDRLFRDELFLPFLAIAPVDSLEQGLELANDSDLGLTAGFFSTDEAEIQQFFDTIEAGVVYVNRPAGATTGAWPGVQPFGGWKGSGTYGNAGGGLYYVQQFMREQSRTVVA</sequence>
<dbReference type="InterPro" id="IPR016160">
    <property type="entry name" value="Ald_DH_CS_CYS"/>
</dbReference>
<dbReference type="GO" id="GO:0009898">
    <property type="term" value="C:cytoplasmic side of plasma membrane"/>
    <property type="evidence" value="ECO:0007669"/>
    <property type="project" value="TreeGrafter"/>
</dbReference>
<gene>
    <name evidence="7" type="ORF">FNH13_06490</name>
</gene>
<keyword evidence="8" id="KW-1185">Reference proteome</keyword>
<evidence type="ECO:0000313" key="7">
    <source>
        <dbReference type="EMBL" id="QDO88040.1"/>
    </source>
</evidence>
<dbReference type="PANTHER" id="PTHR42862">
    <property type="entry name" value="DELTA-1-PYRROLINE-5-CARBOXYLATE DEHYDROGENASE 1, ISOFORM A-RELATED"/>
    <property type="match status" value="1"/>
</dbReference>
<dbReference type="Proteomes" id="UP000315395">
    <property type="component" value="Chromosome"/>
</dbReference>
<reference evidence="7 8" key="1">
    <citation type="submission" date="2019-07" db="EMBL/GenBank/DDBJ databases">
        <title>complete genome sequencing of Ornithinimicrobium sp. H23M54.</title>
        <authorList>
            <person name="Bae J.-W."/>
            <person name="Lee S.-Y."/>
        </authorList>
    </citation>
    <scope>NUCLEOTIDE SEQUENCE [LARGE SCALE GENOMIC DNA]</scope>
    <source>
        <strain evidence="7 8">H23M54</strain>
    </source>
</reference>
<evidence type="ECO:0000256" key="5">
    <source>
        <dbReference type="ARBA" id="ARBA00048142"/>
    </source>
</evidence>
<feature type="domain" description="Aldehyde dehydrogenase" evidence="6">
    <location>
        <begin position="53"/>
        <end position="516"/>
    </location>
</feature>
<comment type="pathway">
    <text evidence="1">Amino-acid degradation; L-proline degradation into L-glutamate; L-glutamate from L-proline: step 2/2.</text>
</comment>
<dbReference type="Pfam" id="PF00171">
    <property type="entry name" value="Aldedh"/>
    <property type="match status" value="1"/>
</dbReference>
<dbReference type="GO" id="GO:0003842">
    <property type="term" value="F:L-glutamate gamma-semialdehyde dehydrogenase activity"/>
    <property type="evidence" value="ECO:0007669"/>
    <property type="project" value="UniProtKB-EC"/>
</dbReference>
<keyword evidence="4" id="KW-0520">NAD</keyword>
<protein>
    <recommendedName>
        <fullName evidence="2">L-glutamate gamma-semialdehyde dehydrogenase</fullName>
        <ecNumber evidence="2">1.2.1.88</ecNumber>
    </recommendedName>
</protein>
<evidence type="ECO:0000313" key="8">
    <source>
        <dbReference type="Proteomes" id="UP000315395"/>
    </source>
</evidence>